<keyword evidence="1" id="KW-0479">Metal-binding</keyword>
<dbReference type="InterPro" id="IPR033138">
    <property type="entry name" value="Cu_oxidase_CS"/>
</dbReference>
<reference evidence="3 4" key="1">
    <citation type="submission" date="2019-03" db="EMBL/GenBank/DDBJ databases">
        <title>Draft Genome Sequence of Desulfosporosinus fructosivorans Strain 63.6F, Isolated from Marine Sediment in the Baltic Sea.</title>
        <authorList>
            <person name="Hausmann B."/>
            <person name="Vandieken V."/>
            <person name="Pjevac P."/>
            <person name="Schreck K."/>
            <person name="Herbold C.W."/>
            <person name="Loy A."/>
        </authorList>
    </citation>
    <scope>NUCLEOTIDE SEQUENCE [LARGE SCALE GENOMIC DNA]</scope>
    <source>
        <strain evidence="3 4">63.6F</strain>
    </source>
</reference>
<accession>A0A4Z0R522</accession>
<organism evidence="3 4">
    <name type="scientific">Desulfosporosinus fructosivorans</name>
    <dbReference type="NCBI Taxonomy" id="2018669"/>
    <lineage>
        <taxon>Bacteria</taxon>
        <taxon>Bacillati</taxon>
        <taxon>Bacillota</taxon>
        <taxon>Clostridia</taxon>
        <taxon>Eubacteriales</taxon>
        <taxon>Desulfitobacteriaceae</taxon>
        <taxon>Desulfosporosinus</taxon>
    </lineage>
</organism>
<comment type="caution">
    <text evidence="3">The sequence shown here is derived from an EMBL/GenBank/DDBJ whole genome shotgun (WGS) entry which is preliminary data.</text>
</comment>
<dbReference type="GO" id="GO:0016491">
    <property type="term" value="F:oxidoreductase activity"/>
    <property type="evidence" value="ECO:0007669"/>
    <property type="project" value="InterPro"/>
</dbReference>
<dbReference type="InterPro" id="IPR008972">
    <property type="entry name" value="Cupredoxin"/>
</dbReference>
<protein>
    <recommendedName>
        <fullName evidence="2">Plastocyanin-like domain-containing protein</fullName>
    </recommendedName>
</protein>
<evidence type="ECO:0000259" key="2">
    <source>
        <dbReference type="Pfam" id="PF07731"/>
    </source>
</evidence>
<evidence type="ECO:0000256" key="1">
    <source>
        <dbReference type="ARBA" id="ARBA00022723"/>
    </source>
</evidence>
<proteinExistence type="predicted"/>
<dbReference type="Pfam" id="PF07731">
    <property type="entry name" value="Cu-oxidase_2"/>
    <property type="match status" value="1"/>
</dbReference>
<keyword evidence="4" id="KW-1185">Reference proteome</keyword>
<dbReference type="PROSITE" id="PS00080">
    <property type="entry name" value="MULTICOPPER_OXIDASE2"/>
    <property type="match status" value="1"/>
</dbReference>
<dbReference type="Gene3D" id="2.60.40.420">
    <property type="entry name" value="Cupredoxins - blue copper proteins"/>
    <property type="match status" value="1"/>
</dbReference>
<dbReference type="EMBL" id="SPQQ01000005">
    <property type="protein sequence ID" value="TGE37435.1"/>
    <property type="molecule type" value="Genomic_DNA"/>
</dbReference>
<dbReference type="InterPro" id="IPR002355">
    <property type="entry name" value="Cu_oxidase_Cu_BS"/>
</dbReference>
<dbReference type="GO" id="GO:0005507">
    <property type="term" value="F:copper ion binding"/>
    <property type="evidence" value="ECO:0007669"/>
    <property type="project" value="InterPro"/>
</dbReference>
<dbReference type="SUPFAM" id="SSF49503">
    <property type="entry name" value="Cupredoxins"/>
    <property type="match status" value="1"/>
</dbReference>
<dbReference type="AlphaFoldDB" id="A0A4Z0R522"/>
<feature type="domain" description="Plastocyanin-like" evidence="2">
    <location>
        <begin position="2"/>
        <end position="26"/>
    </location>
</feature>
<name>A0A4Z0R522_9FIRM</name>
<evidence type="ECO:0000313" key="4">
    <source>
        <dbReference type="Proteomes" id="UP000298460"/>
    </source>
</evidence>
<evidence type="ECO:0000313" key="3">
    <source>
        <dbReference type="EMBL" id="TGE37435.1"/>
    </source>
</evidence>
<dbReference type="Proteomes" id="UP000298460">
    <property type="component" value="Unassembled WGS sequence"/>
</dbReference>
<dbReference type="PROSITE" id="PS00079">
    <property type="entry name" value="MULTICOPPER_OXIDASE1"/>
    <property type="match status" value="1"/>
</dbReference>
<gene>
    <name evidence="3" type="ORF">E4K67_15355</name>
</gene>
<sequence>MTNPGTWMLHCHILDHEDGGMMTSIVAR</sequence>
<dbReference type="InterPro" id="IPR011706">
    <property type="entry name" value="Cu-oxidase_C"/>
</dbReference>